<keyword evidence="6" id="KW-0547">Nucleotide-binding</keyword>
<dbReference type="RefSeq" id="WP_126625432.1">
    <property type="nucleotide sequence ID" value="NZ_BIFT01000001.1"/>
</dbReference>
<evidence type="ECO:0000313" key="12">
    <source>
        <dbReference type="Proteomes" id="UP000287171"/>
    </source>
</evidence>
<accession>A0A402B090</accession>
<dbReference type="GO" id="GO:0005524">
    <property type="term" value="F:ATP binding"/>
    <property type="evidence" value="ECO:0007669"/>
    <property type="project" value="UniProtKB-KW"/>
</dbReference>
<name>A0A402B090_9CHLR</name>
<evidence type="ECO:0000256" key="4">
    <source>
        <dbReference type="ARBA" id="ARBA00022676"/>
    </source>
</evidence>
<dbReference type="PANTHER" id="PTHR43179:SF12">
    <property type="entry name" value="GALACTOFURANOSYLTRANSFERASE GLFT2"/>
    <property type="match status" value="1"/>
</dbReference>
<evidence type="ECO:0000259" key="10">
    <source>
        <dbReference type="Pfam" id="PF23493"/>
    </source>
</evidence>
<dbReference type="InterPro" id="IPR029044">
    <property type="entry name" value="Nucleotide-diphossugar_trans"/>
</dbReference>
<dbReference type="SUPFAM" id="SSF53448">
    <property type="entry name" value="Nucleotide-diphospho-sugar transferases"/>
    <property type="match status" value="1"/>
</dbReference>
<feature type="region of interest" description="Disordered" evidence="8">
    <location>
        <begin position="310"/>
        <end position="329"/>
    </location>
</feature>
<dbReference type="Pfam" id="PF00535">
    <property type="entry name" value="Glycos_transf_2"/>
    <property type="match status" value="1"/>
</dbReference>
<dbReference type="InterPro" id="IPR001173">
    <property type="entry name" value="Glyco_trans_2-like"/>
</dbReference>
<feature type="domain" description="Glycosyltransferase 2-like" evidence="9">
    <location>
        <begin position="88"/>
        <end position="215"/>
    </location>
</feature>
<sequence length="329" mass="37864">MTTRPYRQGIPEEILALSHERDLLRRKGQYDRADLLKQQLEEAGYVVKDNPHGAHLVILPSIFVDGTLYRTARQLPSLLNEADLCTFSVNVLTQNSSEQTRRCVESVLRYADNIDIEVILVDNASQDGSDIWAEALHHQDPRVHVLRTTRKMGIAEARNIGLQQSRGKYILLLDTNVELTGDIFTPLARTLSSAEVGLTGLRGLHTDDLRHFEESDEQEVEAIDQQCMAFKRSLLKQTGLLDEGYRYPWYMDIDFSFAIRDLDVKAVRTLDLPLIAHPLLDTINLSDAERTRRSKRNFYRYLSKWGDREDLLPEGFDDEYEDEEDLDEE</sequence>
<dbReference type="OrthoDB" id="8936324at2"/>
<keyword evidence="3" id="KW-0436">Ligase</keyword>
<dbReference type="GO" id="GO:0006418">
    <property type="term" value="P:tRNA aminoacylation for protein translation"/>
    <property type="evidence" value="ECO:0007669"/>
    <property type="project" value="InterPro"/>
</dbReference>
<evidence type="ECO:0000256" key="2">
    <source>
        <dbReference type="ARBA" id="ARBA00006739"/>
    </source>
</evidence>
<evidence type="ECO:0000256" key="1">
    <source>
        <dbReference type="ARBA" id="ARBA00004776"/>
    </source>
</evidence>
<evidence type="ECO:0000256" key="5">
    <source>
        <dbReference type="ARBA" id="ARBA00022679"/>
    </source>
</evidence>
<dbReference type="GO" id="GO:0004812">
    <property type="term" value="F:aminoacyl-tRNA ligase activity"/>
    <property type="evidence" value="ECO:0007669"/>
    <property type="project" value="InterPro"/>
</dbReference>
<evidence type="ECO:0000256" key="3">
    <source>
        <dbReference type="ARBA" id="ARBA00022598"/>
    </source>
</evidence>
<dbReference type="InterPro" id="IPR009080">
    <property type="entry name" value="tRNAsynth_Ia_anticodon-bd"/>
</dbReference>
<dbReference type="Pfam" id="PF23493">
    <property type="entry name" value="CysS_C"/>
    <property type="match status" value="1"/>
</dbReference>
<evidence type="ECO:0000313" key="11">
    <source>
        <dbReference type="EMBL" id="GCE24760.1"/>
    </source>
</evidence>
<keyword evidence="7" id="KW-0067">ATP-binding</keyword>
<keyword evidence="4" id="KW-0328">Glycosyltransferase</keyword>
<evidence type="ECO:0000259" key="9">
    <source>
        <dbReference type="Pfam" id="PF00535"/>
    </source>
</evidence>
<reference evidence="12" key="1">
    <citation type="submission" date="2018-12" db="EMBL/GenBank/DDBJ databases">
        <title>Tengunoibacter tsumagoiensis gen. nov., sp. nov., Dictyobacter kobayashii sp. nov., D. alpinus sp. nov., and D. joshuensis sp. nov. and description of Dictyobacteraceae fam. nov. within the order Ktedonobacterales isolated from Tengu-no-mugimeshi.</title>
        <authorList>
            <person name="Wang C.M."/>
            <person name="Zheng Y."/>
            <person name="Sakai Y."/>
            <person name="Toyoda A."/>
            <person name="Minakuchi Y."/>
            <person name="Abe K."/>
            <person name="Yokota A."/>
            <person name="Yabe S."/>
        </authorList>
    </citation>
    <scope>NUCLEOTIDE SEQUENCE [LARGE SCALE GENOMIC DNA]</scope>
    <source>
        <strain evidence="12">Uno16</strain>
    </source>
</reference>
<dbReference type="PANTHER" id="PTHR43179">
    <property type="entry name" value="RHAMNOSYLTRANSFERASE WBBL"/>
    <property type="match status" value="1"/>
</dbReference>
<evidence type="ECO:0000256" key="8">
    <source>
        <dbReference type="SAM" id="MobiDB-lite"/>
    </source>
</evidence>
<evidence type="ECO:0000256" key="7">
    <source>
        <dbReference type="ARBA" id="ARBA00022840"/>
    </source>
</evidence>
<dbReference type="InterPro" id="IPR056411">
    <property type="entry name" value="CysS_C"/>
</dbReference>
<dbReference type="Gene3D" id="1.20.120.1910">
    <property type="entry name" value="Cysteine-tRNA ligase, C-terminal anti-codon recognition domain"/>
    <property type="match status" value="1"/>
</dbReference>
<dbReference type="GO" id="GO:0016757">
    <property type="term" value="F:glycosyltransferase activity"/>
    <property type="evidence" value="ECO:0007669"/>
    <property type="project" value="UniProtKB-KW"/>
</dbReference>
<proteinExistence type="inferred from homology"/>
<keyword evidence="5" id="KW-0808">Transferase</keyword>
<dbReference type="SUPFAM" id="SSF47323">
    <property type="entry name" value="Anticodon-binding domain of a subclass of class I aminoacyl-tRNA synthetases"/>
    <property type="match status" value="1"/>
</dbReference>
<evidence type="ECO:0000256" key="6">
    <source>
        <dbReference type="ARBA" id="ARBA00022741"/>
    </source>
</evidence>
<comment type="pathway">
    <text evidence="1">Cell wall biogenesis; cell wall polysaccharide biosynthesis.</text>
</comment>
<keyword evidence="12" id="KW-1185">Reference proteome</keyword>
<dbReference type="AlphaFoldDB" id="A0A402B090"/>
<feature type="domain" description="Cysteinyl-tRNA ligase anticodon binding" evidence="10">
    <location>
        <begin position="8"/>
        <end position="52"/>
    </location>
</feature>
<dbReference type="Proteomes" id="UP000287171">
    <property type="component" value="Unassembled WGS sequence"/>
</dbReference>
<comment type="similarity">
    <text evidence="2">Belongs to the glycosyltransferase 2 family.</text>
</comment>
<comment type="caution">
    <text evidence="11">The sequence shown here is derived from an EMBL/GenBank/DDBJ whole genome shotgun (WGS) entry which is preliminary data.</text>
</comment>
<dbReference type="EMBL" id="BIFT01000001">
    <property type="protein sequence ID" value="GCE24760.1"/>
    <property type="molecule type" value="Genomic_DNA"/>
</dbReference>
<organism evidence="11 12">
    <name type="scientific">Dictyobacter alpinus</name>
    <dbReference type="NCBI Taxonomy" id="2014873"/>
    <lineage>
        <taxon>Bacteria</taxon>
        <taxon>Bacillati</taxon>
        <taxon>Chloroflexota</taxon>
        <taxon>Ktedonobacteria</taxon>
        <taxon>Ktedonobacterales</taxon>
        <taxon>Dictyobacteraceae</taxon>
        <taxon>Dictyobacter</taxon>
    </lineage>
</organism>
<feature type="compositionally biased region" description="Acidic residues" evidence="8">
    <location>
        <begin position="315"/>
        <end position="329"/>
    </location>
</feature>
<gene>
    <name evidence="11" type="ORF">KDA_02440</name>
</gene>
<dbReference type="Gene3D" id="3.90.550.10">
    <property type="entry name" value="Spore Coat Polysaccharide Biosynthesis Protein SpsA, Chain A"/>
    <property type="match status" value="1"/>
</dbReference>
<protein>
    <submittedName>
        <fullName evidence="11">Uncharacterized protein</fullName>
    </submittedName>
</protein>